<keyword evidence="7" id="KW-0479">Metal-binding</keyword>
<evidence type="ECO:0000313" key="9">
    <source>
        <dbReference type="EMBL" id="HJC37330.1"/>
    </source>
</evidence>
<sequence length="217" mass="24517">MAQKLMREMFRLSFGEEVGNAVSHGVMAVITFILLPIFAVYSYIHGGVIRAAGTSIYLMSMFFMFLCSTIYHSMGYGSTQKYVLRKLDHIAILFAIAGSYTPVCLSLIQGTEGLIILIIEWTMVLAGILLKAIAKRSYPILSMVIYMVMGWCAIFFLPDLLARAQPLFLVFIVLGGLMYTAGAFFYAQPKHAYFHFIWHLFINLASIFHFIALIFFL</sequence>
<dbReference type="NCBIfam" id="TIGR01065">
    <property type="entry name" value="hlyIII"/>
    <property type="match status" value="1"/>
</dbReference>
<accession>A0A9D2NRS1</accession>
<feature type="transmembrane region" description="Helical" evidence="8">
    <location>
        <begin position="140"/>
        <end position="161"/>
    </location>
</feature>
<reference evidence="9" key="1">
    <citation type="journal article" date="2021" name="PeerJ">
        <title>Extensive microbial diversity within the chicken gut microbiome revealed by metagenomics and culture.</title>
        <authorList>
            <person name="Gilroy R."/>
            <person name="Ravi A."/>
            <person name="Getino M."/>
            <person name="Pursley I."/>
            <person name="Horton D.L."/>
            <person name="Alikhan N.F."/>
            <person name="Baker D."/>
            <person name="Gharbi K."/>
            <person name="Hall N."/>
            <person name="Watson M."/>
            <person name="Adriaenssens E.M."/>
            <person name="Foster-Nyarko E."/>
            <person name="Jarju S."/>
            <person name="Secka A."/>
            <person name="Antonio M."/>
            <person name="Oren A."/>
            <person name="Chaudhuri R.R."/>
            <person name="La Ragione R."/>
            <person name="Hildebrand F."/>
            <person name="Pallen M.J."/>
        </authorList>
    </citation>
    <scope>NUCLEOTIDE SEQUENCE</scope>
    <source>
        <strain evidence="9">CHK187-11901</strain>
    </source>
</reference>
<protein>
    <submittedName>
        <fullName evidence="9">Hemolysin III family protein</fullName>
    </submittedName>
</protein>
<dbReference type="GO" id="GO:0140911">
    <property type="term" value="F:pore-forming activity"/>
    <property type="evidence" value="ECO:0007669"/>
    <property type="project" value="InterPro"/>
</dbReference>
<evidence type="ECO:0000256" key="4">
    <source>
        <dbReference type="ARBA" id="ARBA00022692"/>
    </source>
</evidence>
<dbReference type="PANTHER" id="PTHR20855:SF3">
    <property type="entry name" value="LD03007P"/>
    <property type="match status" value="1"/>
</dbReference>
<feature type="transmembrane region" description="Helical" evidence="8">
    <location>
        <begin position="21"/>
        <end position="44"/>
    </location>
</feature>
<evidence type="ECO:0000256" key="5">
    <source>
        <dbReference type="ARBA" id="ARBA00022989"/>
    </source>
</evidence>
<comment type="similarity">
    <text evidence="2">Belongs to the UPF0073 (Hly-III) family.</text>
</comment>
<evidence type="ECO:0000256" key="3">
    <source>
        <dbReference type="ARBA" id="ARBA00022475"/>
    </source>
</evidence>
<evidence type="ECO:0000256" key="8">
    <source>
        <dbReference type="SAM" id="Phobius"/>
    </source>
</evidence>
<evidence type="ECO:0000256" key="6">
    <source>
        <dbReference type="ARBA" id="ARBA00023136"/>
    </source>
</evidence>
<keyword evidence="6 8" id="KW-0472">Membrane</keyword>
<feature type="binding site" evidence="7">
    <location>
        <position position="72"/>
    </location>
    <ligand>
        <name>Zn(2+)</name>
        <dbReference type="ChEBI" id="CHEBI:29105"/>
    </ligand>
</feature>
<keyword evidence="3" id="KW-1003">Cell membrane</keyword>
<proteinExistence type="inferred from homology"/>
<comment type="caution">
    <text evidence="9">The sequence shown here is derived from an EMBL/GenBank/DDBJ whole genome shotgun (WGS) entry which is preliminary data.</text>
</comment>
<feature type="binding site" evidence="7">
    <location>
        <position position="199"/>
    </location>
    <ligand>
        <name>Zn(2+)</name>
        <dbReference type="ChEBI" id="CHEBI:29105"/>
    </ligand>
</feature>
<feature type="transmembrane region" description="Helical" evidence="8">
    <location>
        <begin position="196"/>
        <end position="216"/>
    </location>
</feature>
<evidence type="ECO:0000313" key="10">
    <source>
        <dbReference type="Proteomes" id="UP000823896"/>
    </source>
</evidence>
<dbReference type="PANTHER" id="PTHR20855">
    <property type="entry name" value="ADIPOR/PROGESTIN RECEPTOR-RELATED"/>
    <property type="match status" value="1"/>
</dbReference>
<dbReference type="InterPro" id="IPR004254">
    <property type="entry name" value="AdipoR/HlyIII-related"/>
</dbReference>
<keyword evidence="5 8" id="KW-1133">Transmembrane helix</keyword>
<dbReference type="EMBL" id="DWWM01000057">
    <property type="protein sequence ID" value="HJC37330.1"/>
    <property type="molecule type" value="Genomic_DNA"/>
</dbReference>
<name>A0A9D2NRS1_9FIRM</name>
<evidence type="ECO:0000256" key="2">
    <source>
        <dbReference type="ARBA" id="ARBA00008488"/>
    </source>
</evidence>
<feature type="transmembrane region" description="Helical" evidence="8">
    <location>
        <begin position="56"/>
        <end position="77"/>
    </location>
</feature>
<keyword evidence="7" id="KW-0862">Zinc</keyword>
<feature type="transmembrane region" description="Helical" evidence="8">
    <location>
        <begin position="167"/>
        <end position="187"/>
    </location>
</feature>
<dbReference type="InterPro" id="IPR005744">
    <property type="entry name" value="Hy-lIII"/>
</dbReference>
<feature type="transmembrane region" description="Helical" evidence="8">
    <location>
        <begin position="89"/>
        <end position="108"/>
    </location>
</feature>
<evidence type="ECO:0000256" key="7">
    <source>
        <dbReference type="PIRSR" id="PIRSR604254-1"/>
    </source>
</evidence>
<feature type="transmembrane region" description="Helical" evidence="8">
    <location>
        <begin position="114"/>
        <end position="133"/>
    </location>
</feature>
<dbReference type="GO" id="GO:0046872">
    <property type="term" value="F:metal ion binding"/>
    <property type="evidence" value="ECO:0007669"/>
    <property type="project" value="UniProtKB-KW"/>
</dbReference>
<organism evidence="9 10">
    <name type="scientific">Candidatus Merdibacter merdavium</name>
    <dbReference type="NCBI Taxonomy" id="2838692"/>
    <lineage>
        <taxon>Bacteria</taxon>
        <taxon>Bacillati</taxon>
        <taxon>Bacillota</taxon>
        <taxon>Erysipelotrichia</taxon>
        <taxon>Erysipelotrichales</taxon>
        <taxon>Erysipelotrichaceae</taxon>
        <taxon>Merdibacter</taxon>
    </lineage>
</organism>
<keyword evidence="4 8" id="KW-0812">Transmembrane</keyword>
<dbReference type="GO" id="GO:0005886">
    <property type="term" value="C:plasma membrane"/>
    <property type="evidence" value="ECO:0007669"/>
    <property type="project" value="UniProtKB-SubCell"/>
</dbReference>
<reference evidence="9" key="2">
    <citation type="submission" date="2021-04" db="EMBL/GenBank/DDBJ databases">
        <authorList>
            <person name="Gilroy R."/>
        </authorList>
    </citation>
    <scope>NUCLEOTIDE SEQUENCE</scope>
    <source>
        <strain evidence="9">CHK187-11901</strain>
    </source>
</reference>
<dbReference type="AlphaFoldDB" id="A0A9D2NRS1"/>
<feature type="binding site" evidence="7">
    <location>
        <position position="195"/>
    </location>
    <ligand>
        <name>Zn(2+)</name>
        <dbReference type="ChEBI" id="CHEBI:29105"/>
    </ligand>
</feature>
<gene>
    <name evidence="9" type="ORF">H9702_09425</name>
</gene>
<evidence type="ECO:0000256" key="1">
    <source>
        <dbReference type="ARBA" id="ARBA00004651"/>
    </source>
</evidence>
<dbReference type="Proteomes" id="UP000823896">
    <property type="component" value="Unassembled WGS sequence"/>
</dbReference>
<comment type="subcellular location">
    <subcellularLocation>
        <location evidence="1">Cell membrane</location>
        <topology evidence="1">Multi-pass membrane protein</topology>
    </subcellularLocation>
</comment>
<dbReference type="Pfam" id="PF03006">
    <property type="entry name" value="HlyIII"/>
    <property type="match status" value="1"/>
</dbReference>